<reference evidence="2" key="1">
    <citation type="submission" date="2020-04" db="EMBL/GenBank/DDBJ databases">
        <title>Peptoniphilus sp. nov. isolated from swine feces.</title>
        <authorList>
            <person name="Ryu S.W."/>
        </authorList>
    </citation>
    <scope>NUCLEOTIDE SEQUENCE [LARGE SCALE GENOMIC DNA]</scope>
    <source>
        <strain evidence="2">AGMB00490</strain>
    </source>
</reference>
<organism evidence="2 3">
    <name type="scientific">Peptoniphilus faecalis</name>
    <dbReference type="NCBI Taxonomy" id="2731255"/>
    <lineage>
        <taxon>Bacteria</taxon>
        <taxon>Bacillati</taxon>
        <taxon>Bacillota</taxon>
        <taxon>Tissierellia</taxon>
        <taxon>Tissierellales</taxon>
        <taxon>Peptoniphilaceae</taxon>
        <taxon>Peptoniphilus</taxon>
    </lineage>
</organism>
<gene>
    <name evidence="2" type="ORF">HKO22_02770</name>
</gene>
<protein>
    <recommendedName>
        <fullName evidence="1">Phosphodiester glycosidase domain-containing protein</fullName>
    </recommendedName>
</protein>
<dbReference type="RefSeq" id="WP_169968359.1">
    <property type="nucleotide sequence ID" value="NZ_JABDSR010000003.1"/>
</dbReference>
<dbReference type="Pfam" id="PF09992">
    <property type="entry name" value="NAGPA"/>
    <property type="match status" value="1"/>
</dbReference>
<sequence>MYVTQLGGKTLRQVGAYGINGTFFDTGRPELSSSTWSISVNNGKPIGENASVNHWKSHIKRGTLIYDGNRAIVERINNINEASIKPLFAVGGVGLYPDYNPTLEQVPADIVRHTHHTAIAFKGNTAYLIITKKECSMNIFRREICNLNIDGAVALDGGGSTQMLWKDNKGRHTTRKLNSMIGIKSV</sequence>
<keyword evidence="3" id="KW-1185">Reference proteome</keyword>
<proteinExistence type="predicted"/>
<dbReference type="EMBL" id="JABDSR010000003">
    <property type="protein sequence ID" value="NMW84666.1"/>
    <property type="molecule type" value="Genomic_DNA"/>
</dbReference>
<dbReference type="InterPro" id="IPR018711">
    <property type="entry name" value="NAGPA"/>
</dbReference>
<accession>A0A848RHD6</accession>
<evidence type="ECO:0000313" key="2">
    <source>
        <dbReference type="EMBL" id="NMW84666.1"/>
    </source>
</evidence>
<name>A0A848RHD6_9FIRM</name>
<feature type="domain" description="Phosphodiester glycosidase" evidence="1">
    <location>
        <begin position="17"/>
        <end position="183"/>
    </location>
</feature>
<dbReference type="Proteomes" id="UP000568273">
    <property type="component" value="Unassembled WGS sequence"/>
</dbReference>
<evidence type="ECO:0000259" key="1">
    <source>
        <dbReference type="Pfam" id="PF09992"/>
    </source>
</evidence>
<evidence type="ECO:0000313" key="3">
    <source>
        <dbReference type="Proteomes" id="UP000568273"/>
    </source>
</evidence>
<comment type="caution">
    <text evidence="2">The sequence shown here is derived from an EMBL/GenBank/DDBJ whole genome shotgun (WGS) entry which is preliminary data.</text>
</comment>
<dbReference type="AlphaFoldDB" id="A0A848RHD6"/>